<accession>A0ABW0QV99</accession>
<dbReference type="InterPro" id="IPR006710">
    <property type="entry name" value="Glyco_hydro_43"/>
</dbReference>
<evidence type="ECO:0000259" key="7">
    <source>
        <dbReference type="PROSITE" id="PS51175"/>
    </source>
</evidence>
<organism evidence="8 9">
    <name type="scientific">Cohnella yongneupensis</name>
    <dbReference type="NCBI Taxonomy" id="425006"/>
    <lineage>
        <taxon>Bacteria</taxon>
        <taxon>Bacillati</taxon>
        <taxon>Bacillota</taxon>
        <taxon>Bacilli</taxon>
        <taxon>Bacillales</taxon>
        <taxon>Paenibacillaceae</taxon>
        <taxon>Cohnella</taxon>
    </lineage>
</organism>
<keyword evidence="2" id="KW-0624">Polysaccharide degradation</keyword>
<evidence type="ECO:0000256" key="3">
    <source>
        <dbReference type="ARBA" id="ARBA00022801"/>
    </source>
</evidence>
<dbReference type="Gene3D" id="2.115.10.20">
    <property type="entry name" value="Glycosyl hydrolase domain, family 43"/>
    <property type="match status" value="1"/>
</dbReference>
<evidence type="ECO:0000256" key="5">
    <source>
        <dbReference type="ARBA" id="ARBA00023295"/>
    </source>
</evidence>
<keyword evidence="5" id="KW-0326">Glycosidase</keyword>
<feature type="domain" description="CBM6" evidence="7">
    <location>
        <begin position="346"/>
        <end position="472"/>
    </location>
</feature>
<evidence type="ECO:0000313" key="9">
    <source>
        <dbReference type="Proteomes" id="UP001596108"/>
    </source>
</evidence>
<dbReference type="PANTHER" id="PTHR43772">
    <property type="entry name" value="ENDO-1,4-BETA-XYLANASE"/>
    <property type="match status" value="1"/>
</dbReference>
<keyword evidence="4" id="KW-0119">Carbohydrate metabolism</keyword>
<dbReference type="EMBL" id="JBHSNC010000006">
    <property type="protein sequence ID" value="MFC5528199.1"/>
    <property type="molecule type" value="Genomic_DNA"/>
</dbReference>
<keyword evidence="3" id="KW-0378">Hydrolase</keyword>
<feature type="domain" description="CBM6" evidence="7">
    <location>
        <begin position="476"/>
        <end position="598"/>
    </location>
</feature>
<comment type="caution">
    <text evidence="8">The sequence shown here is derived from an EMBL/GenBank/DDBJ whole genome shotgun (WGS) entry which is preliminary data.</text>
</comment>
<feature type="chain" id="PRO_5046713992" evidence="6">
    <location>
        <begin position="29"/>
        <end position="601"/>
    </location>
</feature>
<keyword evidence="6" id="KW-0732">Signal</keyword>
<evidence type="ECO:0000256" key="6">
    <source>
        <dbReference type="SAM" id="SignalP"/>
    </source>
</evidence>
<reference evidence="9" key="1">
    <citation type="journal article" date="2019" name="Int. J. Syst. Evol. Microbiol.">
        <title>The Global Catalogue of Microorganisms (GCM) 10K type strain sequencing project: providing services to taxonomists for standard genome sequencing and annotation.</title>
        <authorList>
            <consortium name="The Broad Institute Genomics Platform"/>
            <consortium name="The Broad Institute Genome Sequencing Center for Infectious Disease"/>
            <person name="Wu L."/>
            <person name="Ma J."/>
        </authorList>
    </citation>
    <scope>NUCLEOTIDE SEQUENCE [LARGE SCALE GENOMIC DNA]</scope>
    <source>
        <strain evidence="9">CGMCC 1.18578</strain>
    </source>
</reference>
<dbReference type="Proteomes" id="UP001596108">
    <property type="component" value="Unassembled WGS sequence"/>
</dbReference>
<dbReference type="CDD" id="cd08990">
    <property type="entry name" value="GH43_AXH_like"/>
    <property type="match status" value="1"/>
</dbReference>
<comment type="similarity">
    <text evidence="1">Belongs to the glycosyl hydrolase 43 family.</text>
</comment>
<evidence type="ECO:0000313" key="8">
    <source>
        <dbReference type="EMBL" id="MFC5528199.1"/>
    </source>
</evidence>
<name>A0ABW0QV99_9BACL</name>
<dbReference type="InterPro" id="IPR052176">
    <property type="entry name" value="Glycosyl_Hydrlase_43_Enz"/>
</dbReference>
<dbReference type="SUPFAM" id="SSF75005">
    <property type="entry name" value="Arabinanase/levansucrase/invertase"/>
    <property type="match status" value="1"/>
</dbReference>
<dbReference type="RefSeq" id="WP_378110020.1">
    <property type="nucleotide sequence ID" value="NZ_JBHSNC010000006.1"/>
</dbReference>
<dbReference type="Pfam" id="PF04616">
    <property type="entry name" value="Glyco_hydro_43"/>
    <property type="match status" value="1"/>
</dbReference>
<dbReference type="PANTHER" id="PTHR43772:SF2">
    <property type="entry name" value="PUTATIVE (AFU_ORTHOLOGUE AFUA_2G04480)-RELATED"/>
    <property type="match status" value="1"/>
</dbReference>
<evidence type="ECO:0000256" key="4">
    <source>
        <dbReference type="ARBA" id="ARBA00023277"/>
    </source>
</evidence>
<dbReference type="PROSITE" id="PS51175">
    <property type="entry name" value="CBM6"/>
    <property type="match status" value="2"/>
</dbReference>
<dbReference type="InterPro" id="IPR023296">
    <property type="entry name" value="Glyco_hydro_beta-prop_sf"/>
</dbReference>
<dbReference type="Gene3D" id="2.60.120.260">
    <property type="entry name" value="Galactose-binding domain-like"/>
    <property type="match status" value="2"/>
</dbReference>
<sequence length="601" mass="63673">MRRRLSSLFLSGTMLLSVLVGFTSSSSAADPVVMSGNPIITSMFTADPSAHVWSDGRIYVYASHDIFPSRGSDLMDKYHVFSSDNMVDWVDEGEILRASQVSWGRPEGGFMWAPDAAYKNGTYYFFFPHPSDTNWNNSWKIGVATSTKPDADFTVQGYIGGLPGTNMIDPSVFRDDDGSYYLYAGGGAVSYGVKLGADMMSISGTIKQFTELQDYHEAPWVFKKGSLYYMMYADGNPGANRLRYATSSNPLGPWTNRGIVLDPVANSETTHGSIVEYKGSWYLFYHNAKVSSNGTLRSTNVDKLTFNADGTIQKVIQTTDGVPNVGPPSQATEVKYYDLINNNYSQYTQKTDYAMTASNVTIGGGATRSGANIENMHIQGSYIQLTGINGGTGGKALLTVQYATPDNGVAFKADASGDTTGDGYYVPLPSTGGWGNYTGQAKRLVNLNVGTNNVIKLNGGTGGANVSKVSVSLIPTTGQETTYPVTGSNVTVGGGATKSSTSIENMHISGAYFQVTGVNGGVGGQAQVTVIYGSADSQATFGIVAGSNTYSLTLPGTGGWSTYTGSVSRLVTLGAGTNNTIKFTGGMGGANVTKVIVKLNP</sequence>
<evidence type="ECO:0000256" key="1">
    <source>
        <dbReference type="ARBA" id="ARBA00009865"/>
    </source>
</evidence>
<feature type="signal peptide" evidence="6">
    <location>
        <begin position="1"/>
        <end position="28"/>
    </location>
</feature>
<keyword evidence="9" id="KW-1185">Reference proteome</keyword>
<dbReference type="InterPro" id="IPR005084">
    <property type="entry name" value="CBM6"/>
</dbReference>
<keyword evidence="2" id="KW-0858">Xylan degradation</keyword>
<protein>
    <submittedName>
        <fullName evidence="8">Family 43 glycosylhydrolase</fullName>
    </submittedName>
</protein>
<proteinExistence type="inferred from homology"/>
<evidence type="ECO:0000256" key="2">
    <source>
        <dbReference type="ARBA" id="ARBA00022651"/>
    </source>
</evidence>
<gene>
    <name evidence="8" type="ORF">ACFPQ4_01845</name>
</gene>